<accession>A0A090M2L5</accession>
<feature type="domain" description="Fungal lipase-type" evidence="2">
    <location>
        <begin position="163"/>
        <end position="287"/>
    </location>
</feature>
<sequence>MPAARAFLRSVVACERTGRTTRRSRKPSTSDGPISLRRGATTTSAKANNQERNETNNAYQTTWMSQKRLGELRNRAVEAMKFSPSWLKQIKMPIGTSAGSVLPVVGSFEELLRIAEIALLNSKPVDEIEAFFKGKEEVRVLELSSCEQRAIVSTDHKRRLHTVSLRGTKNLRNVAQNMRMGTNPIGDADDLAVPMHRGYRNIARRCLDAIEPLLVAGYEIQLTGHSLGGAAAVALALLIHKKGKARVKRVVTFGAPKLGPKETADATEELDILRVVQKDDIIPLLPMSRPFVRRPYCHLGEGILIDNDDPGVFADLPREWGAAGILWRQRMSFTDVANSVPLASLDADSVKEFARPLSAAAKRVTERARTSFLARFSMPTEIELEAEVKDLIADAMDSKDSFLSIQEEFNASASMADDSADVRESITTSIGPTIFERLWVLRQYSADERLERLNSHRMHRYVAAIRASIDSRPRRVQLADIYETSDEDDTRRRGPPERRPSIPQLSQAILSIRGR</sequence>
<dbReference type="Proteomes" id="UP000009170">
    <property type="component" value="Unassembled WGS sequence"/>
</dbReference>
<dbReference type="AlphaFoldDB" id="A0A090M2L5"/>
<keyword evidence="4" id="KW-1185">Reference proteome</keyword>
<dbReference type="InterPro" id="IPR051218">
    <property type="entry name" value="Sec_MonoDiacylglyc_Lipase"/>
</dbReference>
<gene>
    <name evidence="3" type="ORF">OT_ostta06g03260</name>
</gene>
<dbReference type="RefSeq" id="XP_003079966.2">
    <property type="nucleotide sequence ID" value="XM_003079918.2"/>
</dbReference>
<organism evidence="3 4">
    <name type="scientific">Ostreococcus tauri</name>
    <name type="common">Marine green alga</name>
    <dbReference type="NCBI Taxonomy" id="70448"/>
    <lineage>
        <taxon>Eukaryota</taxon>
        <taxon>Viridiplantae</taxon>
        <taxon>Chlorophyta</taxon>
        <taxon>Mamiellophyceae</taxon>
        <taxon>Mamiellales</taxon>
        <taxon>Bathycoccaceae</taxon>
        <taxon>Ostreococcus</taxon>
    </lineage>
</organism>
<comment type="caution">
    <text evidence="3">The sequence shown here is derived from an EMBL/GenBank/DDBJ whole genome shotgun (WGS) entry which is preliminary data.</text>
</comment>
<dbReference type="InParanoid" id="A0A090M2L5"/>
<dbReference type="PANTHER" id="PTHR45856:SF24">
    <property type="entry name" value="FUNGAL LIPASE-LIKE DOMAIN-CONTAINING PROTEIN"/>
    <property type="match status" value="1"/>
</dbReference>
<dbReference type="InterPro" id="IPR029058">
    <property type="entry name" value="AB_hydrolase_fold"/>
</dbReference>
<dbReference type="KEGG" id="ota:OT_ostta06g03260"/>
<dbReference type="GO" id="GO:0006629">
    <property type="term" value="P:lipid metabolic process"/>
    <property type="evidence" value="ECO:0007669"/>
    <property type="project" value="InterPro"/>
</dbReference>
<feature type="compositionally biased region" description="Basic and acidic residues" evidence="1">
    <location>
        <begin position="489"/>
        <end position="500"/>
    </location>
</feature>
<reference evidence="3 4" key="2">
    <citation type="journal article" date="2014" name="BMC Genomics">
        <title>An improved genome of the model marine alga Ostreococcus tauri unfolds by assessing Illumina de novo assemblies.</title>
        <authorList>
            <person name="Blanc-Mathieu R."/>
            <person name="Verhelst B."/>
            <person name="Derelle E."/>
            <person name="Rombauts S."/>
            <person name="Bouget F.Y."/>
            <person name="Carre I."/>
            <person name="Chateau A."/>
            <person name="Eyre-Walker A."/>
            <person name="Grimsley N."/>
            <person name="Moreau H."/>
            <person name="Piegu B."/>
            <person name="Rivals E."/>
            <person name="Schackwitz W."/>
            <person name="Van de Peer Y."/>
            <person name="Piganeau G."/>
        </authorList>
    </citation>
    <scope>NUCLEOTIDE SEQUENCE [LARGE SCALE GENOMIC DNA]</scope>
    <source>
        <strain evidence="4">OTTH 0595 / CCAP 157/2 / RCC745</strain>
    </source>
</reference>
<dbReference type="EMBL" id="CAID01000006">
    <property type="protein sequence ID" value="CEF98436.1"/>
    <property type="molecule type" value="Genomic_DNA"/>
</dbReference>
<proteinExistence type="predicted"/>
<evidence type="ECO:0000313" key="3">
    <source>
        <dbReference type="EMBL" id="CEF98436.1"/>
    </source>
</evidence>
<dbReference type="Pfam" id="PF01764">
    <property type="entry name" value="Lipase_3"/>
    <property type="match status" value="1"/>
</dbReference>
<dbReference type="Gene3D" id="3.40.50.1820">
    <property type="entry name" value="alpha/beta hydrolase"/>
    <property type="match status" value="1"/>
</dbReference>
<feature type="region of interest" description="Disordered" evidence="1">
    <location>
        <begin position="16"/>
        <end position="56"/>
    </location>
</feature>
<dbReference type="OrthoDB" id="497336at2759"/>
<evidence type="ECO:0000256" key="1">
    <source>
        <dbReference type="SAM" id="MobiDB-lite"/>
    </source>
</evidence>
<dbReference type="CDD" id="cd00519">
    <property type="entry name" value="Lipase_3"/>
    <property type="match status" value="1"/>
</dbReference>
<dbReference type="GeneID" id="9835581"/>
<dbReference type="SUPFAM" id="SSF53474">
    <property type="entry name" value="alpha/beta-Hydrolases"/>
    <property type="match status" value="1"/>
</dbReference>
<protein>
    <submittedName>
        <fullName evidence="3">Lipase, class 3</fullName>
    </submittedName>
</protein>
<dbReference type="PANTHER" id="PTHR45856">
    <property type="entry name" value="ALPHA/BETA-HYDROLASES SUPERFAMILY PROTEIN"/>
    <property type="match status" value="1"/>
</dbReference>
<evidence type="ECO:0000259" key="2">
    <source>
        <dbReference type="Pfam" id="PF01764"/>
    </source>
</evidence>
<dbReference type="InterPro" id="IPR002921">
    <property type="entry name" value="Fungal_lipase-type"/>
</dbReference>
<name>A0A090M2L5_OSTTA</name>
<reference evidence="4" key="1">
    <citation type="journal article" date="2006" name="Proc. Natl. Acad. Sci. U.S.A.">
        <title>Genome analysis of the smallest free-living eukaryote Ostreococcus tauri unveils many unique features.</title>
        <authorList>
            <person name="Derelle E."/>
            <person name="Ferraz C."/>
            <person name="Rombauts S."/>
            <person name="Rouze P."/>
            <person name="Worden A.Z."/>
            <person name="Robbens S."/>
            <person name="Partensky F."/>
            <person name="Degroeve S."/>
            <person name="Echeynie S."/>
            <person name="Cooke R."/>
            <person name="Saeys Y."/>
            <person name="Wuyts J."/>
            <person name="Jabbari K."/>
            <person name="Bowler C."/>
            <person name="Panaud O."/>
            <person name="Piegu B."/>
            <person name="Ball S.G."/>
            <person name="Ral J.-P."/>
            <person name="Bouget F.-Y."/>
            <person name="Piganeau G."/>
            <person name="De Baets B."/>
            <person name="Picard A."/>
            <person name="Delseny M."/>
            <person name="Demaille J."/>
            <person name="Van de Peer Y."/>
            <person name="Moreau H."/>
        </authorList>
    </citation>
    <scope>NUCLEOTIDE SEQUENCE [LARGE SCALE GENOMIC DNA]</scope>
    <source>
        <strain evidence="4">OTTH 0595 / CCAP 157/2 / RCC745</strain>
    </source>
</reference>
<feature type="region of interest" description="Disordered" evidence="1">
    <location>
        <begin position="480"/>
        <end position="504"/>
    </location>
</feature>
<evidence type="ECO:0000313" key="4">
    <source>
        <dbReference type="Proteomes" id="UP000009170"/>
    </source>
</evidence>